<evidence type="ECO:0000256" key="2">
    <source>
        <dbReference type="SAM" id="Phobius"/>
    </source>
</evidence>
<reference evidence="3 4" key="1">
    <citation type="submission" date="2023-03" db="EMBL/GenBank/DDBJ databases">
        <title>Altererythrobacter sp. CAU 1644 isolated from sand.</title>
        <authorList>
            <person name="Kim W."/>
        </authorList>
    </citation>
    <scope>NUCLEOTIDE SEQUENCE [LARGE SCALE GENOMIC DNA]</scope>
    <source>
        <strain evidence="3 4">CAU 1644</strain>
    </source>
</reference>
<feature type="compositionally biased region" description="Basic and acidic residues" evidence="1">
    <location>
        <begin position="50"/>
        <end position="62"/>
    </location>
</feature>
<dbReference type="EMBL" id="CP121106">
    <property type="protein sequence ID" value="WFL76259.1"/>
    <property type="molecule type" value="Genomic_DNA"/>
</dbReference>
<feature type="region of interest" description="Disordered" evidence="1">
    <location>
        <begin position="50"/>
        <end position="105"/>
    </location>
</feature>
<gene>
    <name evidence="3" type="ORF">P7228_09635</name>
</gene>
<organism evidence="3 4">
    <name type="scientific">Altererythrobacter arenosus</name>
    <dbReference type="NCBI Taxonomy" id="3032592"/>
    <lineage>
        <taxon>Bacteria</taxon>
        <taxon>Pseudomonadati</taxon>
        <taxon>Pseudomonadota</taxon>
        <taxon>Alphaproteobacteria</taxon>
        <taxon>Sphingomonadales</taxon>
        <taxon>Erythrobacteraceae</taxon>
        <taxon>Altererythrobacter</taxon>
    </lineage>
</organism>
<evidence type="ECO:0000313" key="3">
    <source>
        <dbReference type="EMBL" id="WFL76259.1"/>
    </source>
</evidence>
<evidence type="ECO:0000313" key="4">
    <source>
        <dbReference type="Proteomes" id="UP001215827"/>
    </source>
</evidence>
<keyword evidence="4" id="KW-1185">Reference proteome</keyword>
<keyword evidence="2" id="KW-0812">Transmembrane</keyword>
<dbReference type="Proteomes" id="UP001215827">
    <property type="component" value="Chromosome"/>
</dbReference>
<accession>A0ABY8FMK2</accession>
<dbReference type="RefSeq" id="WP_278015025.1">
    <property type="nucleotide sequence ID" value="NZ_CP121106.1"/>
</dbReference>
<keyword evidence="2" id="KW-1133">Transmembrane helix</keyword>
<sequence>MEKQGDEIHLDDTEAKAGETSGHMRWVLGIGTVLAIVLLSLIWMTGAWQEGEKAEEARDRGDYAQNFEDSGDDTDSIVSDRFDEVGDADGAEVDTPAATIENETE</sequence>
<feature type="transmembrane region" description="Helical" evidence="2">
    <location>
        <begin position="26"/>
        <end position="48"/>
    </location>
</feature>
<protein>
    <submittedName>
        <fullName evidence="3">Uncharacterized protein</fullName>
    </submittedName>
</protein>
<evidence type="ECO:0000256" key="1">
    <source>
        <dbReference type="SAM" id="MobiDB-lite"/>
    </source>
</evidence>
<keyword evidence="2" id="KW-0472">Membrane</keyword>
<proteinExistence type="predicted"/>
<name>A0ABY8FMK2_9SPHN</name>